<dbReference type="GO" id="GO:0016787">
    <property type="term" value="F:hydrolase activity"/>
    <property type="evidence" value="ECO:0007669"/>
    <property type="project" value="UniProtKB-KW"/>
</dbReference>
<comment type="similarity">
    <text evidence="4">Belongs to the cyclic nucleotide phosphodiesterase class-III family.</text>
</comment>
<keyword evidence="1" id="KW-0479">Metal-binding</keyword>
<dbReference type="InParanoid" id="A0A3G9JJ98"/>
<dbReference type="GO" id="GO:0046872">
    <property type="term" value="F:metal ion binding"/>
    <property type="evidence" value="ECO:0007669"/>
    <property type="project" value="UniProtKB-KW"/>
</dbReference>
<dbReference type="AlphaFoldDB" id="A0A3G9JJ98"/>
<feature type="domain" description="Calcineurin-like phosphoesterase" evidence="5">
    <location>
        <begin position="194"/>
        <end position="410"/>
    </location>
</feature>
<sequence>MTEFECINAFYNIIYGSEGGYRRSFMDTYEHFCTLREWLFHHDIIIPFMNLIDETMFNLAKQCKNLEDLDHLLHMNVSEQIKTIRKQYQDRIHVLFFPGVNQDPWPIFQLKDQNVMLTQIYYKITESYLTVSDPFPGLLEAIVNIDKWPGALVFTKGKHVFYPMRVEADIHKLEDFIHSDYLWDVNRTHASYYLHLSDLHLGPERKEKHLMTLYDSLNTLMDYLHSDHKLKTVVTGDLMNSPSKKNMYVANDFMTGMKKRYHTDLTFVLGNHDMIVNGLNLAGGQKSKVIAYLLGEKLKILEDDHVILIKIDSNSEGSLARGKVGRRQLYEIDEELSTVDHLEDYTLVALLHHHVCKCEKSEFLKITFKEKYVLGKLLDTSKALVDSASFYAWLKRRHIKYVLHGHKHVPFFIKRDNTYIISAGSATGGGLSEDKSKYLSYNLLKYDYLNGRMTVCFTFYIDRIKTDRTRLEVYLMEGDYALE</sequence>
<reference evidence="6 7" key="1">
    <citation type="submission" date="2018-11" db="EMBL/GenBank/DDBJ databases">
        <title>Novel Erysipelotrichaceae bacterium isolated from small intestine of a swine.</title>
        <authorList>
            <person name="Kim J.S."/>
            <person name="Choe H."/>
            <person name="Lee Y.R."/>
            <person name="Kim K.M."/>
            <person name="Park D.S."/>
        </authorList>
    </citation>
    <scope>NUCLEOTIDE SEQUENCE [LARGE SCALE GENOMIC DNA]</scope>
    <source>
        <strain evidence="6 7">SG0102</strain>
    </source>
</reference>
<organism evidence="6 7">
    <name type="scientific">Intestinibaculum porci</name>
    <dbReference type="NCBI Taxonomy" id="2487118"/>
    <lineage>
        <taxon>Bacteria</taxon>
        <taxon>Bacillati</taxon>
        <taxon>Bacillota</taxon>
        <taxon>Erysipelotrichia</taxon>
        <taxon>Erysipelotrichales</taxon>
        <taxon>Erysipelotrichaceae</taxon>
        <taxon>Intestinibaculum</taxon>
    </lineage>
</organism>
<evidence type="ECO:0000256" key="3">
    <source>
        <dbReference type="ARBA" id="ARBA00023004"/>
    </source>
</evidence>
<keyword evidence="2" id="KW-0378">Hydrolase</keyword>
<dbReference type="PANTHER" id="PTHR42988:SF2">
    <property type="entry name" value="CYCLIC NUCLEOTIDE PHOSPHODIESTERASE CBUA0032-RELATED"/>
    <property type="match status" value="1"/>
</dbReference>
<accession>A0A3G9JJ98</accession>
<dbReference type="EMBL" id="AP019309">
    <property type="protein sequence ID" value="BBH26021.1"/>
    <property type="molecule type" value="Genomic_DNA"/>
</dbReference>
<evidence type="ECO:0000259" key="5">
    <source>
        <dbReference type="Pfam" id="PF00149"/>
    </source>
</evidence>
<dbReference type="Gene3D" id="3.60.21.10">
    <property type="match status" value="1"/>
</dbReference>
<evidence type="ECO:0000313" key="6">
    <source>
        <dbReference type="EMBL" id="BBH26021.1"/>
    </source>
</evidence>
<keyword evidence="3" id="KW-0408">Iron</keyword>
<dbReference type="Pfam" id="PF00149">
    <property type="entry name" value="Metallophos"/>
    <property type="match status" value="1"/>
</dbReference>
<evidence type="ECO:0000256" key="2">
    <source>
        <dbReference type="ARBA" id="ARBA00022801"/>
    </source>
</evidence>
<dbReference type="InterPro" id="IPR004843">
    <property type="entry name" value="Calcineurin-like_PHP"/>
</dbReference>
<dbReference type="OrthoDB" id="1649021at2"/>
<evidence type="ECO:0000256" key="4">
    <source>
        <dbReference type="ARBA" id="ARBA00025742"/>
    </source>
</evidence>
<proteinExistence type="inferred from homology"/>
<dbReference type="KEGG" id="ebm:SG0102_09550"/>
<dbReference type="InterPro" id="IPR050884">
    <property type="entry name" value="CNP_phosphodiesterase-III"/>
</dbReference>
<protein>
    <recommendedName>
        <fullName evidence="5">Calcineurin-like phosphoesterase domain-containing protein</fullName>
    </recommendedName>
</protein>
<dbReference type="PANTHER" id="PTHR42988">
    <property type="entry name" value="PHOSPHOHYDROLASE"/>
    <property type="match status" value="1"/>
</dbReference>
<name>A0A3G9JJ98_9FIRM</name>
<gene>
    <name evidence="6" type="ORF">SG0102_09550</name>
</gene>
<dbReference type="Proteomes" id="UP000268059">
    <property type="component" value="Chromosome"/>
</dbReference>
<dbReference type="RefSeq" id="WP_125118930.1">
    <property type="nucleotide sequence ID" value="NZ_AP019309.1"/>
</dbReference>
<dbReference type="InterPro" id="IPR029052">
    <property type="entry name" value="Metallo-depent_PP-like"/>
</dbReference>
<evidence type="ECO:0000313" key="7">
    <source>
        <dbReference type="Proteomes" id="UP000268059"/>
    </source>
</evidence>
<dbReference type="SUPFAM" id="SSF56300">
    <property type="entry name" value="Metallo-dependent phosphatases"/>
    <property type="match status" value="1"/>
</dbReference>
<evidence type="ECO:0000256" key="1">
    <source>
        <dbReference type="ARBA" id="ARBA00022723"/>
    </source>
</evidence>
<keyword evidence="7" id="KW-1185">Reference proteome</keyword>